<dbReference type="RefSeq" id="WP_052571363.1">
    <property type="nucleotide sequence ID" value="NZ_CP009498.1"/>
</dbReference>
<evidence type="ECO:0000256" key="1">
    <source>
        <dbReference type="SAM" id="Phobius"/>
    </source>
</evidence>
<proteinExistence type="predicted"/>
<feature type="transmembrane region" description="Helical" evidence="1">
    <location>
        <begin position="55"/>
        <end position="81"/>
    </location>
</feature>
<organism evidence="2 3">
    <name type="scientific">Endomicrobium proavitum</name>
    <dbReference type="NCBI Taxonomy" id="1408281"/>
    <lineage>
        <taxon>Bacteria</taxon>
        <taxon>Pseudomonadati</taxon>
        <taxon>Elusimicrobiota</taxon>
        <taxon>Endomicrobiia</taxon>
        <taxon>Endomicrobiales</taxon>
        <taxon>Endomicrobiaceae</taxon>
        <taxon>Endomicrobium</taxon>
    </lineage>
</organism>
<dbReference type="STRING" id="1408281.Epro_1261"/>
<evidence type="ECO:0000313" key="3">
    <source>
        <dbReference type="Proteomes" id="UP000035337"/>
    </source>
</evidence>
<feature type="transmembrane region" description="Helical" evidence="1">
    <location>
        <begin position="228"/>
        <end position="253"/>
    </location>
</feature>
<accession>A0A0G3WL77</accession>
<name>A0A0G3WL77_9BACT</name>
<gene>
    <name evidence="2" type="ORF">Epro_1261</name>
</gene>
<dbReference type="AlphaFoldDB" id="A0A0G3WL77"/>
<keyword evidence="1" id="KW-0472">Membrane</keyword>
<protein>
    <submittedName>
        <fullName evidence="2">Uncharacterized protein</fullName>
    </submittedName>
</protein>
<evidence type="ECO:0000313" key="2">
    <source>
        <dbReference type="EMBL" id="AKL98640.1"/>
    </source>
</evidence>
<feature type="transmembrane region" description="Helical" evidence="1">
    <location>
        <begin position="125"/>
        <end position="148"/>
    </location>
</feature>
<reference evidence="2 3" key="1">
    <citation type="submission" date="2014-09" db="EMBL/GenBank/DDBJ databases">
        <title>Complete genome sequence of Endomicrobium proavitum.</title>
        <authorList>
            <person name="Zheng H."/>
        </authorList>
    </citation>
    <scope>NUCLEOTIDE SEQUENCE [LARGE SCALE GENOMIC DNA]</scope>
    <source>
        <strain evidence="2 3">Rsa215</strain>
    </source>
</reference>
<feature type="transmembrane region" description="Helical" evidence="1">
    <location>
        <begin position="102"/>
        <end position="119"/>
    </location>
</feature>
<feature type="transmembrane region" description="Helical" evidence="1">
    <location>
        <begin position="180"/>
        <end position="208"/>
    </location>
</feature>
<dbReference type="EMBL" id="CP009498">
    <property type="protein sequence ID" value="AKL98640.1"/>
    <property type="molecule type" value="Genomic_DNA"/>
</dbReference>
<feature type="transmembrane region" description="Helical" evidence="1">
    <location>
        <begin position="25"/>
        <end position="43"/>
    </location>
</feature>
<dbReference type="Proteomes" id="UP000035337">
    <property type="component" value="Chromosome"/>
</dbReference>
<dbReference type="KEGG" id="epo:Epro_1261"/>
<keyword evidence="1" id="KW-1133">Transmembrane helix</keyword>
<keyword evidence="3" id="KW-1185">Reference proteome</keyword>
<sequence>MTKAAFKISEVLSAGWNGFIKNAKFLIAPTVFYIIILIATHLTSDITGNTGLFNLTLSGIAINILHILIFAYISLSFFRACIGTVKNTRLSWDILNNTAKNYFRFIPVYTISYVLYMLLIETTRINSLILTITTMLILTTLYCVLYFTDFMAADKDCKLGIIAIYKKSYDIFTSNLKQCVLYFLILIGLFLATIIVLLVIYIILLVVTGLILHTKDFSAFAYSTPSKAIYYILLTVFMIFVYTPLTVSCVAVYKKLMASKKK</sequence>
<keyword evidence="1" id="KW-0812">Transmembrane</keyword>